<sequence length="414" mass="45481">MKKFMDWLKDSFAPTMNKVVENSWVSAVSQAMMRVLPFILVGSLVFFYNVFVSYVPSLPNLNSIQVYSFSFIGIFIAFLIPYNLMELKKRNKFQIPAGLLGFSSFIMCLNPKFDENNFISFSFGEFGPSGIMVAIVVGLIVAFIFNLWTRFGFLEDSATIPGFLANWINSIVPIFVTLLIIMLAVTNGGFNLVNAVNTVFKPVAAFGQSYPGMIFMCLTPAILYSCGISSWAFGAISTPVFMAGINANIAAIAAGGTATNIVTSETVFTAALITMGGMGATLPLVVQMLFSKSKKLKTLGRVCVAPSIFNINEPVIYGTPIAFNPMLMLPLWINSITGPTIVYFAMKTGLLNIPGKMIQVGQVPAPISSVMITEDLRAIIFYVILFAVYFVTWLPFYKVYESQCVKEEMEQAEA</sequence>
<comment type="caution">
    <text evidence="11">The sequence shown here is derived from an EMBL/GenBank/DDBJ whole genome shotgun (WGS) entry which is preliminary data.</text>
</comment>
<feature type="transmembrane region" description="Helical" evidence="9">
    <location>
        <begin position="66"/>
        <end position="85"/>
    </location>
</feature>
<proteinExistence type="predicted"/>
<evidence type="ECO:0000256" key="7">
    <source>
        <dbReference type="ARBA" id="ARBA00023136"/>
    </source>
</evidence>
<evidence type="ECO:0000256" key="2">
    <source>
        <dbReference type="ARBA" id="ARBA00022448"/>
    </source>
</evidence>
<keyword evidence="2 8" id="KW-0813">Transport</keyword>
<dbReference type="PROSITE" id="PS51105">
    <property type="entry name" value="PTS_EIIC_TYPE_3"/>
    <property type="match status" value="1"/>
</dbReference>
<dbReference type="GO" id="GO:0009401">
    <property type="term" value="P:phosphoenolpyruvate-dependent sugar phosphotransferase system"/>
    <property type="evidence" value="ECO:0007669"/>
    <property type="project" value="InterPro"/>
</dbReference>
<accession>A0A371AYQ5</accession>
<evidence type="ECO:0000256" key="8">
    <source>
        <dbReference type="PIRNR" id="PIRNR006351"/>
    </source>
</evidence>
<name>A0A371AYQ5_9FIRM</name>
<comment type="function">
    <text evidence="8">The phosphoenolpyruvate-dependent sugar phosphotransferase system (PTS), a major carbohydrate active -transport system, catalyzes the phosphorylation of incoming sugar substrates concomitant with their translocation across the cell membrane.</text>
</comment>
<feature type="transmembrane region" description="Helical" evidence="9">
    <location>
        <begin position="170"/>
        <end position="190"/>
    </location>
</feature>
<feature type="transmembrane region" description="Helical" evidence="9">
    <location>
        <begin position="268"/>
        <end position="290"/>
    </location>
</feature>
<dbReference type="PANTHER" id="PTHR33989">
    <property type="match status" value="1"/>
</dbReference>
<evidence type="ECO:0000256" key="4">
    <source>
        <dbReference type="ARBA" id="ARBA00022597"/>
    </source>
</evidence>
<dbReference type="EMBL" id="QRCT01000012">
    <property type="protein sequence ID" value="RDU24691.1"/>
    <property type="molecule type" value="Genomic_DNA"/>
</dbReference>
<dbReference type="Pfam" id="PF02378">
    <property type="entry name" value="PTS_EIIC"/>
    <property type="match status" value="1"/>
</dbReference>
<feature type="transmembrane region" description="Helical" evidence="9">
    <location>
        <begin position="379"/>
        <end position="400"/>
    </location>
</feature>
<feature type="transmembrane region" description="Helical" evidence="9">
    <location>
        <begin position="210"/>
        <end position="233"/>
    </location>
</feature>
<gene>
    <name evidence="11" type="ORF">DWV06_04275</name>
</gene>
<dbReference type="InterPro" id="IPR003352">
    <property type="entry name" value="PTS_EIIC"/>
</dbReference>
<keyword evidence="7 8" id="KW-0472">Membrane</keyword>
<evidence type="ECO:0000256" key="1">
    <source>
        <dbReference type="ARBA" id="ARBA00004651"/>
    </source>
</evidence>
<feature type="transmembrane region" description="Helical" evidence="9">
    <location>
        <begin position="240"/>
        <end position="262"/>
    </location>
</feature>
<dbReference type="InterPro" id="IPR051088">
    <property type="entry name" value="PTS_Sugar-EIIC/EIIB"/>
</dbReference>
<keyword evidence="4 8" id="KW-0762">Sugar transport</keyword>
<evidence type="ECO:0000256" key="9">
    <source>
        <dbReference type="SAM" id="Phobius"/>
    </source>
</evidence>
<dbReference type="GO" id="GO:0005886">
    <property type="term" value="C:plasma membrane"/>
    <property type="evidence" value="ECO:0007669"/>
    <property type="project" value="UniProtKB-SubCell"/>
</dbReference>
<feature type="transmembrane region" description="Helical" evidence="9">
    <location>
        <begin position="35"/>
        <end position="54"/>
    </location>
</feature>
<keyword evidence="12" id="KW-1185">Reference proteome</keyword>
<dbReference type="OrthoDB" id="1641940at2"/>
<feature type="transmembrane region" description="Helical" evidence="9">
    <location>
        <begin position="327"/>
        <end position="346"/>
    </location>
</feature>
<evidence type="ECO:0000256" key="5">
    <source>
        <dbReference type="ARBA" id="ARBA00022692"/>
    </source>
</evidence>
<evidence type="ECO:0000259" key="10">
    <source>
        <dbReference type="PROSITE" id="PS51105"/>
    </source>
</evidence>
<feature type="domain" description="PTS EIIC type-3" evidence="10">
    <location>
        <begin position="8"/>
        <end position="396"/>
    </location>
</feature>
<dbReference type="InterPro" id="IPR004796">
    <property type="entry name" value="PTS_IIC_cello"/>
</dbReference>
<keyword evidence="6 9" id="KW-1133">Transmembrane helix</keyword>
<evidence type="ECO:0000313" key="11">
    <source>
        <dbReference type="EMBL" id="RDU24691.1"/>
    </source>
</evidence>
<dbReference type="GO" id="GO:1902815">
    <property type="term" value="P:N,N'-diacetylchitobiose import"/>
    <property type="evidence" value="ECO:0007669"/>
    <property type="project" value="TreeGrafter"/>
</dbReference>
<feature type="transmembrane region" description="Helical" evidence="9">
    <location>
        <begin position="129"/>
        <end position="149"/>
    </location>
</feature>
<dbReference type="RefSeq" id="WP_115480923.1">
    <property type="nucleotide sequence ID" value="NZ_QRCT01000012.1"/>
</dbReference>
<keyword evidence="5 9" id="KW-0812">Transmembrane</keyword>
<dbReference type="GO" id="GO:0008982">
    <property type="term" value="F:protein-N(PI)-phosphohistidine-sugar phosphotransferase activity"/>
    <property type="evidence" value="ECO:0007669"/>
    <property type="project" value="UniProtKB-UniRule"/>
</dbReference>
<evidence type="ECO:0000256" key="6">
    <source>
        <dbReference type="ARBA" id="ARBA00022989"/>
    </source>
</evidence>
<dbReference type="PANTHER" id="PTHR33989:SF4">
    <property type="entry name" value="PTS SYSTEM N,N'-DIACETYLCHITOBIOSE-SPECIFIC EIIC COMPONENT"/>
    <property type="match status" value="1"/>
</dbReference>
<dbReference type="Proteomes" id="UP000255036">
    <property type="component" value="Unassembled WGS sequence"/>
</dbReference>
<organism evidence="11 12">
    <name type="scientific">Anaerosacchariphilus polymeriproducens</name>
    <dbReference type="NCBI Taxonomy" id="1812858"/>
    <lineage>
        <taxon>Bacteria</taxon>
        <taxon>Bacillati</taxon>
        <taxon>Bacillota</taxon>
        <taxon>Clostridia</taxon>
        <taxon>Lachnospirales</taxon>
        <taxon>Lachnospiraceae</taxon>
        <taxon>Anaerosacchariphilus</taxon>
    </lineage>
</organism>
<reference evidence="11 12" key="1">
    <citation type="submission" date="2018-07" db="EMBL/GenBank/DDBJ databases">
        <title>Anaerosacharophilus polymeroproducens gen. nov. sp. nov., an anaerobic bacterium isolated from salt field.</title>
        <authorList>
            <person name="Kim W."/>
            <person name="Yang S.-H."/>
            <person name="Oh J."/>
            <person name="Lee J.-H."/>
            <person name="Kwon K.K."/>
        </authorList>
    </citation>
    <scope>NUCLEOTIDE SEQUENCE [LARGE SCALE GENOMIC DNA]</scope>
    <source>
        <strain evidence="11 12">MCWD5</strain>
    </source>
</reference>
<dbReference type="AlphaFoldDB" id="A0A371AYQ5"/>
<dbReference type="InterPro" id="IPR004501">
    <property type="entry name" value="PTS_EIIC_3"/>
</dbReference>
<protein>
    <recommendedName>
        <fullName evidence="8">Permease IIC component</fullName>
    </recommendedName>
</protein>
<evidence type="ECO:0000313" key="12">
    <source>
        <dbReference type="Proteomes" id="UP000255036"/>
    </source>
</evidence>
<dbReference type="PIRSF" id="PIRSF006351">
    <property type="entry name" value="PTS_EIIC-Cellobiose"/>
    <property type="match status" value="1"/>
</dbReference>
<keyword evidence="3 8" id="KW-1003">Cell membrane</keyword>
<comment type="subcellular location">
    <subcellularLocation>
        <location evidence="1">Cell membrane</location>
        <topology evidence="1">Multi-pass membrane protein</topology>
    </subcellularLocation>
</comment>
<evidence type="ECO:0000256" key="3">
    <source>
        <dbReference type="ARBA" id="ARBA00022475"/>
    </source>
</evidence>